<organism evidence="2 3">
    <name type="scientific">Desulfopila aestuarii DSM 18488</name>
    <dbReference type="NCBI Taxonomy" id="1121416"/>
    <lineage>
        <taxon>Bacteria</taxon>
        <taxon>Pseudomonadati</taxon>
        <taxon>Thermodesulfobacteriota</taxon>
        <taxon>Desulfobulbia</taxon>
        <taxon>Desulfobulbales</taxon>
        <taxon>Desulfocapsaceae</taxon>
        <taxon>Desulfopila</taxon>
    </lineage>
</organism>
<dbReference type="Gene3D" id="1.20.1260.10">
    <property type="match status" value="1"/>
</dbReference>
<evidence type="ECO:0000313" key="2">
    <source>
        <dbReference type="EMBL" id="SHO48619.1"/>
    </source>
</evidence>
<reference evidence="2 3" key="1">
    <citation type="submission" date="2016-12" db="EMBL/GenBank/DDBJ databases">
        <authorList>
            <person name="Song W.-J."/>
            <person name="Kurnit D.M."/>
        </authorList>
    </citation>
    <scope>NUCLEOTIDE SEQUENCE [LARGE SCALE GENOMIC DNA]</scope>
    <source>
        <strain evidence="2 3">DSM 18488</strain>
    </source>
</reference>
<dbReference type="Pfam" id="PF02915">
    <property type="entry name" value="Rubrerythrin"/>
    <property type="match status" value="1"/>
</dbReference>
<protein>
    <submittedName>
        <fullName evidence="2">Rubrerythrin</fullName>
    </submittedName>
</protein>
<dbReference type="OrthoDB" id="5418888at2"/>
<dbReference type="AlphaFoldDB" id="A0A1M7Y7M6"/>
<dbReference type="STRING" id="1121416.SAMN02745220_02403"/>
<proteinExistence type="predicted"/>
<dbReference type="SUPFAM" id="SSF47240">
    <property type="entry name" value="Ferritin-like"/>
    <property type="match status" value="1"/>
</dbReference>
<keyword evidence="3" id="KW-1185">Reference proteome</keyword>
<dbReference type="Proteomes" id="UP000184603">
    <property type="component" value="Unassembled WGS sequence"/>
</dbReference>
<evidence type="ECO:0000259" key="1">
    <source>
        <dbReference type="Pfam" id="PF02915"/>
    </source>
</evidence>
<dbReference type="GO" id="GO:0046872">
    <property type="term" value="F:metal ion binding"/>
    <property type="evidence" value="ECO:0007669"/>
    <property type="project" value="InterPro"/>
</dbReference>
<dbReference type="RefSeq" id="WP_073613693.1">
    <property type="nucleotide sequence ID" value="NZ_FRFE01000010.1"/>
</dbReference>
<dbReference type="PANTHER" id="PTHR33531:SF7">
    <property type="entry name" value="HYPOTHETICAL MEMBRANE PROTEIN, CONSERVED"/>
    <property type="match status" value="1"/>
</dbReference>
<evidence type="ECO:0000313" key="3">
    <source>
        <dbReference type="Proteomes" id="UP000184603"/>
    </source>
</evidence>
<dbReference type="PANTHER" id="PTHR33531">
    <property type="entry name" value="RUBRERYTHRIN SUBFAMILY"/>
    <property type="match status" value="1"/>
</dbReference>
<dbReference type="InterPro" id="IPR009078">
    <property type="entry name" value="Ferritin-like_SF"/>
</dbReference>
<dbReference type="InterPro" id="IPR003251">
    <property type="entry name" value="Rr_diiron-bd_dom"/>
</dbReference>
<feature type="domain" description="Rubrerythrin diiron-binding" evidence="1">
    <location>
        <begin position="10"/>
        <end position="149"/>
    </location>
</feature>
<sequence length="154" mass="17909">MFRITDIRNIAIQIEKNGESSYRLASTKVKDPRISELLAWMADEEERHLQWFEELQSEAEVPAEHAELEKMGQSLLQDMMANQTFSLDQQELNRTETLTQMLTQSKAFEDDTILFYEFLQGLLDDERAARELDAIIDEERQHAARLEELVATCA</sequence>
<dbReference type="EMBL" id="FRFE01000010">
    <property type="protein sequence ID" value="SHO48619.1"/>
    <property type="molecule type" value="Genomic_DNA"/>
</dbReference>
<dbReference type="InterPro" id="IPR012347">
    <property type="entry name" value="Ferritin-like"/>
</dbReference>
<accession>A0A1M7Y7M6</accession>
<dbReference type="GO" id="GO:0016491">
    <property type="term" value="F:oxidoreductase activity"/>
    <property type="evidence" value="ECO:0007669"/>
    <property type="project" value="InterPro"/>
</dbReference>
<gene>
    <name evidence="2" type="ORF">SAMN02745220_02403</name>
</gene>
<name>A0A1M7Y7M6_9BACT</name>